<dbReference type="OrthoDB" id="9126494at2"/>
<dbReference type="Gene3D" id="2.60.40.10">
    <property type="entry name" value="Immunoglobulins"/>
    <property type="match status" value="1"/>
</dbReference>
<dbReference type="SUPFAM" id="SSF51445">
    <property type="entry name" value="(Trans)glycosidases"/>
    <property type="match status" value="1"/>
</dbReference>
<evidence type="ECO:0008006" key="4">
    <source>
        <dbReference type="Google" id="ProtNLM"/>
    </source>
</evidence>
<organism evidence="2 3">
    <name type="scientific">Caballeronia ptereochthonis</name>
    <dbReference type="NCBI Taxonomy" id="1777144"/>
    <lineage>
        <taxon>Bacteria</taxon>
        <taxon>Pseudomonadati</taxon>
        <taxon>Pseudomonadota</taxon>
        <taxon>Betaproteobacteria</taxon>
        <taxon>Burkholderiales</taxon>
        <taxon>Burkholderiaceae</taxon>
        <taxon>Caballeronia</taxon>
    </lineage>
</organism>
<gene>
    <name evidence="2" type="ORF">AWB83_04675</name>
</gene>
<dbReference type="AlphaFoldDB" id="A0A158CTS3"/>
<evidence type="ECO:0000313" key="3">
    <source>
        <dbReference type="Proteomes" id="UP000054978"/>
    </source>
</evidence>
<dbReference type="STRING" id="1777144.AWB83_04675"/>
<keyword evidence="1" id="KW-0732">Signal</keyword>
<accession>A0A158CTS3</accession>
<dbReference type="InterPro" id="IPR013783">
    <property type="entry name" value="Ig-like_fold"/>
</dbReference>
<dbReference type="Proteomes" id="UP000054978">
    <property type="component" value="Unassembled WGS sequence"/>
</dbReference>
<dbReference type="Gene3D" id="3.20.20.80">
    <property type="entry name" value="Glycosidases"/>
    <property type="match status" value="1"/>
</dbReference>
<dbReference type="EMBL" id="FCOB02000023">
    <property type="protein sequence ID" value="SAK85783.1"/>
    <property type="molecule type" value="Genomic_DNA"/>
</dbReference>
<reference evidence="2" key="1">
    <citation type="submission" date="2016-01" db="EMBL/GenBank/DDBJ databases">
        <authorList>
            <person name="Peeters C."/>
        </authorList>
    </citation>
    <scope>NUCLEOTIDE SEQUENCE [LARGE SCALE GENOMIC DNA]</scope>
    <source>
        <strain evidence="2">LMG 29326</strain>
    </source>
</reference>
<comment type="caution">
    <text evidence="2">The sequence shown here is derived from an EMBL/GenBank/DDBJ whole genome shotgun (WGS) entry which is preliminary data.</text>
</comment>
<protein>
    <recommendedName>
        <fullName evidence="4">Asl1-like glycosyl hydrolase catalytic domain-containing protein</fullName>
    </recommendedName>
</protein>
<dbReference type="InterPro" id="IPR017853">
    <property type="entry name" value="GH"/>
</dbReference>
<feature type="signal peptide" evidence="1">
    <location>
        <begin position="1"/>
        <end position="35"/>
    </location>
</feature>
<evidence type="ECO:0000256" key="1">
    <source>
        <dbReference type="SAM" id="SignalP"/>
    </source>
</evidence>
<proteinExistence type="predicted"/>
<evidence type="ECO:0000313" key="2">
    <source>
        <dbReference type="EMBL" id="SAK85783.1"/>
    </source>
</evidence>
<name>A0A158CTS3_9BURK</name>
<feature type="chain" id="PRO_5007623423" description="Asl1-like glycosyl hydrolase catalytic domain-containing protein" evidence="1">
    <location>
        <begin position="36"/>
        <end position="464"/>
    </location>
</feature>
<keyword evidence="3" id="KW-1185">Reference proteome</keyword>
<sequence length="464" mass="49206">MKNSSQTSFFTVQRVFSAPKASLIAAAVATSLMLAACGGGSASDAFDTASTVDAASRNTTAFAVTSPAANATVSGTVTVKGTTGSKWAKVSVVDMTTGNKVARDATPANGSFSTTVDTTRQVNGNHTWQITATDSTGGTRSVQNVSVVVNNTKATTPTTAKIFYGANGHNNEGGAYDISSPALQLSQLQDLGVKMYRNEVFSEWGANKLAGMAKTMAAGGVTVYPVMLMGLDFNSETDAYNAGYQLGVWTATAYKYPYYEVTNELEADALVGNVDGVYPEHFDNTKFQIARGVIRGMIAGIKSVDTNGKIIMGGGAWMHYAFDQMLANGTQPDGTTGHPVVNWDITAWHWYSDQGDITNACGGTGCHDILATLQQLGKPIWINEFGVRPWYGTDQQIASYLVGNQMMAQFVAVASKYNIQALQTYELYDDPAGGEGAYGLLMNDGKTPKAAYTAFKNFVAANPK</sequence>